<dbReference type="AlphaFoldDB" id="A0A831RNF2"/>
<protein>
    <submittedName>
        <fullName evidence="3">Sulfurtransferase TusA family protein</fullName>
    </submittedName>
</protein>
<dbReference type="EMBL" id="DRKP01000101">
    <property type="protein sequence ID" value="HEB96556.1"/>
    <property type="molecule type" value="Genomic_DNA"/>
</dbReference>
<dbReference type="SUPFAM" id="SSF64307">
    <property type="entry name" value="SirA-like"/>
    <property type="match status" value="1"/>
</dbReference>
<dbReference type="PANTHER" id="PTHR33279:SF6">
    <property type="entry name" value="SULFUR CARRIER PROTEIN YEDF-RELATED"/>
    <property type="match status" value="1"/>
</dbReference>
<organism evidence="3">
    <name type="scientific">Sedimenticola thiotaurini</name>
    <dbReference type="NCBI Taxonomy" id="1543721"/>
    <lineage>
        <taxon>Bacteria</taxon>
        <taxon>Pseudomonadati</taxon>
        <taxon>Pseudomonadota</taxon>
        <taxon>Gammaproteobacteria</taxon>
        <taxon>Chromatiales</taxon>
        <taxon>Sedimenticolaceae</taxon>
        <taxon>Sedimenticola</taxon>
    </lineage>
</organism>
<dbReference type="CDD" id="cd00291">
    <property type="entry name" value="SirA_YedF_YeeD"/>
    <property type="match status" value="1"/>
</dbReference>
<sequence>MPEPKQEVPLLDLSGLNCPLPVLKTKAALARMRPGDRLQVLVTHPDSVREFEVLCRGGEVEMLDFEHSDQGYSYLLRKRK</sequence>
<name>A0A831RNF2_9GAMM</name>
<dbReference type="Pfam" id="PF01206">
    <property type="entry name" value="TusA"/>
    <property type="match status" value="1"/>
</dbReference>
<feature type="domain" description="UPF0033" evidence="2">
    <location>
        <begin position="11"/>
        <end position="35"/>
    </location>
</feature>
<gene>
    <name evidence="3" type="ORF">ENI96_09020</name>
</gene>
<dbReference type="Proteomes" id="UP000886251">
    <property type="component" value="Unassembled WGS sequence"/>
</dbReference>
<comment type="similarity">
    <text evidence="1">Belongs to the sulfur carrier protein TusA family.</text>
</comment>
<evidence type="ECO:0000313" key="3">
    <source>
        <dbReference type="EMBL" id="HEB96556.1"/>
    </source>
</evidence>
<dbReference type="PANTHER" id="PTHR33279">
    <property type="entry name" value="SULFUR CARRIER PROTEIN YEDF-RELATED"/>
    <property type="match status" value="1"/>
</dbReference>
<dbReference type="PROSITE" id="PS01148">
    <property type="entry name" value="UPF0033"/>
    <property type="match status" value="1"/>
</dbReference>
<comment type="caution">
    <text evidence="3">The sequence shown here is derived from an EMBL/GenBank/DDBJ whole genome shotgun (WGS) entry which is preliminary data.</text>
</comment>
<dbReference type="InterPro" id="IPR036868">
    <property type="entry name" value="TusA-like_sf"/>
</dbReference>
<proteinExistence type="inferred from homology"/>
<accession>A0A831RNF2</accession>
<reference evidence="3" key="1">
    <citation type="journal article" date="2020" name="mSystems">
        <title>Genome- and Community-Level Interaction Insights into Carbon Utilization and Element Cycling Functions of Hydrothermarchaeota in Hydrothermal Sediment.</title>
        <authorList>
            <person name="Zhou Z."/>
            <person name="Liu Y."/>
            <person name="Xu W."/>
            <person name="Pan J."/>
            <person name="Luo Z.H."/>
            <person name="Li M."/>
        </authorList>
    </citation>
    <scope>NUCLEOTIDE SEQUENCE [LARGE SCALE GENOMIC DNA]</scope>
    <source>
        <strain evidence="3">HyVt-443</strain>
    </source>
</reference>
<evidence type="ECO:0000259" key="2">
    <source>
        <dbReference type="PROSITE" id="PS01148"/>
    </source>
</evidence>
<evidence type="ECO:0000256" key="1">
    <source>
        <dbReference type="ARBA" id="ARBA00008984"/>
    </source>
</evidence>
<dbReference type="InterPro" id="IPR001455">
    <property type="entry name" value="TusA-like"/>
</dbReference>
<dbReference type="Gene3D" id="3.30.110.40">
    <property type="entry name" value="TusA-like domain"/>
    <property type="match status" value="1"/>
</dbReference>